<dbReference type="EMBL" id="BOLY01000001">
    <property type="protein sequence ID" value="GIZ37466.1"/>
    <property type="molecule type" value="Genomic_DNA"/>
</dbReference>
<comment type="caution">
    <text evidence="1">The sequence shown here is derived from an EMBL/GenBank/DDBJ whole genome shotgun (WGS) entry which is preliminary data.</text>
</comment>
<dbReference type="GeneID" id="68286486"/>
<organism evidence="1 2">
    <name type="scientific">Cercospora kikuchii</name>
    <dbReference type="NCBI Taxonomy" id="84275"/>
    <lineage>
        <taxon>Eukaryota</taxon>
        <taxon>Fungi</taxon>
        <taxon>Dikarya</taxon>
        <taxon>Ascomycota</taxon>
        <taxon>Pezizomycotina</taxon>
        <taxon>Dothideomycetes</taxon>
        <taxon>Dothideomycetidae</taxon>
        <taxon>Mycosphaerellales</taxon>
        <taxon>Mycosphaerellaceae</taxon>
        <taxon>Cercospora</taxon>
    </lineage>
</organism>
<evidence type="ECO:0000313" key="1">
    <source>
        <dbReference type="EMBL" id="GIZ37466.1"/>
    </source>
</evidence>
<dbReference type="RefSeq" id="XP_044651953.1">
    <property type="nucleotide sequence ID" value="XM_044796018.1"/>
</dbReference>
<gene>
    <name evidence="1" type="ORF">CKM354_000091100</name>
</gene>
<evidence type="ECO:0000313" key="2">
    <source>
        <dbReference type="Proteomes" id="UP000825890"/>
    </source>
</evidence>
<protein>
    <submittedName>
        <fullName evidence="1">Uncharacterized protein</fullName>
    </submittedName>
</protein>
<dbReference type="Proteomes" id="UP000825890">
    <property type="component" value="Unassembled WGS sequence"/>
</dbReference>
<name>A0A9P3C777_9PEZI</name>
<dbReference type="AlphaFoldDB" id="A0A9P3C777"/>
<keyword evidence="2" id="KW-1185">Reference proteome</keyword>
<sequence length="123" mass="13733">MDSENSSTVESAINEVVSWRSEGADPTTIPLTHFVYFLPVVSRPRKHALLCKAQSQQQAMPTSTLITEQDLLYLTGLSEDNLLWLIQALFSGTLWMFGEFMDDPAYIEEGDAHEIMEGMAYGG</sequence>
<dbReference type="OrthoDB" id="3650071at2759"/>
<proteinExistence type="predicted"/>
<accession>A0A9P3C777</accession>
<reference evidence="1 2" key="1">
    <citation type="submission" date="2021-01" db="EMBL/GenBank/DDBJ databases">
        <title>Cercospora kikuchii MAFF 305040 whole genome shotgun sequence.</title>
        <authorList>
            <person name="Kashiwa T."/>
            <person name="Suzuki T."/>
        </authorList>
    </citation>
    <scope>NUCLEOTIDE SEQUENCE [LARGE SCALE GENOMIC DNA]</scope>
    <source>
        <strain evidence="1 2">MAFF 305040</strain>
    </source>
</reference>